<evidence type="ECO:0000256" key="5">
    <source>
        <dbReference type="ARBA" id="ARBA00023136"/>
    </source>
</evidence>
<dbReference type="InterPro" id="IPR050638">
    <property type="entry name" value="AA-Vitamin_Transporters"/>
</dbReference>
<feature type="transmembrane region" description="Helical" evidence="6">
    <location>
        <begin position="131"/>
        <end position="149"/>
    </location>
</feature>
<evidence type="ECO:0000313" key="8">
    <source>
        <dbReference type="EMBL" id="OWK44401.1"/>
    </source>
</evidence>
<proteinExistence type="inferred from homology"/>
<feature type="domain" description="EamA" evidence="7">
    <location>
        <begin position="156"/>
        <end position="292"/>
    </location>
</feature>
<evidence type="ECO:0000256" key="3">
    <source>
        <dbReference type="ARBA" id="ARBA00022692"/>
    </source>
</evidence>
<organism evidence="8 9">
    <name type="scientific">Fimbriiglobus ruber</name>
    <dbReference type="NCBI Taxonomy" id="1908690"/>
    <lineage>
        <taxon>Bacteria</taxon>
        <taxon>Pseudomonadati</taxon>
        <taxon>Planctomycetota</taxon>
        <taxon>Planctomycetia</taxon>
        <taxon>Gemmatales</taxon>
        <taxon>Gemmataceae</taxon>
        <taxon>Fimbriiglobus</taxon>
    </lineage>
</organism>
<comment type="caution">
    <text evidence="8">The sequence shown here is derived from an EMBL/GenBank/DDBJ whole genome shotgun (WGS) entry which is preliminary data.</text>
</comment>
<dbReference type="GO" id="GO:0016020">
    <property type="term" value="C:membrane"/>
    <property type="evidence" value="ECO:0007669"/>
    <property type="project" value="UniProtKB-SubCell"/>
</dbReference>
<dbReference type="InterPro" id="IPR000620">
    <property type="entry name" value="EamA_dom"/>
</dbReference>
<feature type="transmembrane region" description="Helical" evidence="6">
    <location>
        <begin position="276"/>
        <end position="292"/>
    </location>
</feature>
<dbReference type="Proteomes" id="UP000214646">
    <property type="component" value="Unassembled WGS sequence"/>
</dbReference>
<name>A0A225DSV2_9BACT</name>
<feature type="transmembrane region" description="Helical" evidence="6">
    <location>
        <begin position="99"/>
        <end position="119"/>
    </location>
</feature>
<feature type="transmembrane region" description="Helical" evidence="6">
    <location>
        <begin position="248"/>
        <end position="270"/>
    </location>
</feature>
<feature type="transmembrane region" description="Helical" evidence="6">
    <location>
        <begin position="155"/>
        <end position="177"/>
    </location>
</feature>
<feature type="transmembrane region" description="Helical" evidence="6">
    <location>
        <begin position="12"/>
        <end position="35"/>
    </location>
</feature>
<dbReference type="InterPro" id="IPR037185">
    <property type="entry name" value="EmrE-like"/>
</dbReference>
<dbReference type="Pfam" id="PF00892">
    <property type="entry name" value="EamA"/>
    <property type="match status" value="2"/>
</dbReference>
<keyword evidence="3 6" id="KW-0812">Transmembrane</keyword>
<comment type="similarity">
    <text evidence="2">Belongs to the EamA transporter family.</text>
</comment>
<dbReference type="EMBL" id="NIDE01000003">
    <property type="protein sequence ID" value="OWK44401.1"/>
    <property type="molecule type" value="Genomic_DNA"/>
</dbReference>
<keyword evidence="4 6" id="KW-1133">Transmembrane helix</keyword>
<evidence type="ECO:0000256" key="1">
    <source>
        <dbReference type="ARBA" id="ARBA00004141"/>
    </source>
</evidence>
<feature type="transmembrane region" description="Helical" evidence="6">
    <location>
        <begin position="223"/>
        <end position="241"/>
    </location>
</feature>
<sequence length="315" mass="32729">MEISDSRPSRIGLLLAFAAVYVLWGSTYLAIRLAIDSIPPFLMAGSRFVVAGAILFAYGSQRYAGRLTLVQWRNAALASVPLFVIGNGGVTWAEQSVPSGLAALVVATIPVWMLLFDWMYGGRRGPRRAELMGVGAGLAGVTVLAAPGADGGSPAGIGALVFSAVGWSCGSLVNRYADLPKSPFMISGMEMLVGGVFLLGVGLVTGEASRFDPVAVSWQSGAALVYLIAVAVVALPAYTWLMTVCSPALVGTYAFVNPVIAVLLGCAVLGEELTSQTLAAIALVVVGVALLTRPQKSVSSPGERRREVLVIEEGV</sequence>
<evidence type="ECO:0000256" key="2">
    <source>
        <dbReference type="ARBA" id="ARBA00007362"/>
    </source>
</evidence>
<dbReference type="PANTHER" id="PTHR32322:SF2">
    <property type="entry name" value="EAMA DOMAIN-CONTAINING PROTEIN"/>
    <property type="match status" value="1"/>
</dbReference>
<gene>
    <name evidence="8" type="ORF">FRUB_02333</name>
</gene>
<keyword evidence="9" id="KW-1185">Reference proteome</keyword>
<evidence type="ECO:0000313" key="9">
    <source>
        <dbReference type="Proteomes" id="UP000214646"/>
    </source>
</evidence>
<comment type="subcellular location">
    <subcellularLocation>
        <location evidence="1">Membrane</location>
        <topology evidence="1">Multi-pass membrane protein</topology>
    </subcellularLocation>
</comment>
<evidence type="ECO:0000256" key="4">
    <source>
        <dbReference type="ARBA" id="ARBA00022989"/>
    </source>
</evidence>
<feature type="transmembrane region" description="Helical" evidence="6">
    <location>
        <begin position="41"/>
        <end position="60"/>
    </location>
</feature>
<accession>A0A225DSV2</accession>
<dbReference type="AlphaFoldDB" id="A0A225DSV2"/>
<evidence type="ECO:0000256" key="6">
    <source>
        <dbReference type="SAM" id="Phobius"/>
    </source>
</evidence>
<reference evidence="9" key="1">
    <citation type="submission" date="2017-06" db="EMBL/GenBank/DDBJ databases">
        <title>Genome analysis of Fimbriiglobus ruber SP5, the first member of the order Planctomycetales with confirmed chitinolytic capability.</title>
        <authorList>
            <person name="Ravin N.V."/>
            <person name="Rakitin A.L."/>
            <person name="Ivanova A.A."/>
            <person name="Beletsky A.V."/>
            <person name="Kulichevskaya I.S."/>
            <person name="Mardanov A.V."/>
            <person name="Dedysh S.N."/>
        </authorList>
    </citation>
    <scope>NUCLEOTIDE SEQUENCE [LARGE SCALE GENOMIC DNA]</scope>
    <source>
        <strain evidence="9">SP5</strain>
    </source>
</reference>
<feature type="transmembrane region" description="Helical" evidence="6">
    <location>
        <begin position="184"/>
        <end position="203"/>
    </location>
</feature>
<feature type="domain" description="EamA" evidence="7">
    <location>
        <begin position="11"/>
        <end position="144"/>
    </location>
</feature>
<feature type="transmembrane region" description="Helical" evidence="6">
    <location>
        <begin position="72"/>
        <end position="93"/>
    </location>
</feature>
<evidence type="ECO:0000259" key="7">
    <source>
        <dbReference type="Pfam" id="PF00892"/>
    </source>
</evidence>
<dbReference type="SUPFAM" id="SSF103481">
    <property type="entry name" value="Multidrug resistance efflux transporter EmrE"/>
    <property type="match status" value="2"/>
</dbReference>
<dbReference type="OrthoDB" id="3190463at2"/>
<protein>
    <submittedName>
        <fullName evidence="8">Permease of the drug/metabolite transporter (DMT) superfamily</fullName>
    </submittedName>
</protein>
<dbReference type="PANTHER" id="PTHR32322">
    <property type="entry name" value="INNER MEMBRANE TRANSPORTER"/>
    <property type="match status" value="1"/>
</dbReference>
<keyword evidence="5 6" id="KW-0472">Membrane</keyword>
<dbReference type="RefSeq" id="WP_161967330.1">
    <property type="nucleotide sequence ID" value="NZ_NIDE01000003.1"/>
</dbReference>